<evidence type="ECO:0000256" key="1">
    <source>
        <dbReference type="SAM" id="Phobius"/>
    </source>
</evidence>
<keyword evidence="3" id="KW-1185">Reference proteome</keyword>
<proteinExistence type="predicted"/>
<sequence length="240" mass="26344">MEKIADSTSALPGRQWRTWAMLVAIVSWLWARSSLTPWAPDPAPRLWLYDTLFYLGFALLAWWLAEVARVLLRPRAGARRDAVPLVVAALAFAASLATETAPGWAIRTELSQPSLHALAEGGYDDTRRRAGWFLVDTVREPCRGQAWLWLGRPHGGGKGTGQALVRTGTRRPMSPAEDAFAFVPAGDGWWVAYQDSGRYHARRPRQTAEAGAGCVPGRILPGHSAGRAFLARGRERHAGL</sequence>
<comment type="caution">
    <text evidence="2">The sequence shown here is derived from an EMBL/GenBank/DDBJ whole genome shotgun (WGS) entry which is preliminary data.</text>
</comment>
<keyword evidence="1" id="KW-1133">Transmembrane helix</keyword>
<protein>
    <submittedName>
        <fullName evidence="2">Uncharacterized protein</fullName>
    </submittedName>
</protein>
<evidence type="ECO:0000313" key="2">
    <source>
        <dbReference type="EMBL" id="GAA4857749.1"/>
    </source>
</evidence>
<keyword evidence="1" id="KW-0472">Membrane</keyword>
<dbReference type="Proteomes" id="UP001501323">
    <property type="component" value="Unassembled WGS sequence"/>
</dbReference>
<gene>
    <name evidence="2" type="ORF">GCM10023332_06920</name>
</gene>
<feature type="transmembrane region" description="Helical" evidence="1">
    <location>
        <begin position="51"/>
        <end position="72"/>
    </location>
</feature>
<accession>A0ABP9DTC2</accession>
<reference evidence="3" key="1">
    <citation type="journal article" date="2019" name="Int. J. Syst. Evol. Microbiol.">
        <title>The Global Catalogue of Microorganisms (GCM) 10K type strain sequencing project: providing services to taxonomists for standard genome sequencing and annotation.</title>
        <authorList>
            <consortium name="The Broad Institute Genomics Platform"/>
            <consortium name="The Broad Institute Genome Sequencing Center for Infectious Disease"/>
            <person name="Wu L."/>
            <person name="Ma J."/>
        </authorList>
    </citation>
    <scope>NUCLEOTIDE SEQUENCE [LARGE SCALE GENOMIC DNA]</scope>
    <source>
        <strain evidence="3">JCM 18392</strain>
    </source>
</reference>
<feature type="transmembrane region" description="Helical" evidence="1">
    <location>
        <begin position="84"/>
        <end position="106"/>
    </location>
</feature>
<dbReference type="EMBL" id="BAABJY010000001">
    <property type="protein sequence ID" value="GAA4857749.1"/>
    <property type="molecule type" value="Genomic_DNA"/>
</dbReference>
<evidence type="ECO:0000313" key="3">
    <source>
        <dbReference type="Proteomes" id="UP001501323"/>
    </source>
</evidence>
<keyword evidence="1" id="KW-0812">Transmembrane</keyword>
<organism evidence="2 3">
    <name type="scientific">Luteimonas vadosa</name>
    <dbReference type="NCBI Taxonomy" id="1165507"/>
    <lineage>
        <taxon>Bacteria</taxon>
        <taxon>Pseudomonadati</taxon>
        <taxon>Pseudomonadota</taxon>
        <taxon>Gammaproteobacteria</taxon>
        <taxon>Lysobacterales</taxon>
        <taxon>Lysobacteraceae</taxon>
        <taxon>Luteimonas</taxon>
    </lineage>
</organism>
<dbReference type="RefSeq" id="WP_345294097.1">
    <property type="nucleotide sequence ID" value="NZ_BAABJY010000001.1"/>
</dbReference>
<feature type="transmembrane region" description="Helical" evidence="1">
    <location>
        <begin position="16"/>
        <end position="31"/>
    </location>
</feature>
<name>A0ABP9DTC2_9GAMM</name>